<dbReference type="AlphaFoldDB" id="A0A4R1LP35"/>
<dbReference type="EMBL" id="SMGO01000003">
    <property type="protein sequence ID" value="TCK80826.1"/>
    <property type="molecule type" value="Genomic_DNA"/>
</dbReference>
<dbReference type="RefSeq" id="WP_132225505.1">
    <property type="nucleotide sequence ID" value="NZ_SMGO01000003.1"/>
</dbReference>
<dbReference type="PROSITE" id="PS51186">
    <property type="entry name" value="GNAT"/>
    <property type="match status" value="1"/>
</dbReference>
<name>A0A4R1LP35_9SPHI</name>
<gene>
    <name evidence="2" type="ORF">C8N28_2580</name>
</gene>
<feature type="domain" description="N-acetyltransferase" evidence="1">
    <location>
        <begin position="5"/>
        <end position="150"/>
    </location>
</feature>
<dbReference type="Pfam" id="PF13508">
    <property type="entry name" value="Acetyltransf_7"/>
    <property type="match status" value="1"/>
</dbReference>
<dbReference type="GO" id="GO:0016747">
    <property type="term" value="F:acyltransferase activity, transferring groups other than amino-acyl groups"/>
    <property type="evidence" value="ECO:0007669"/>
    <property type="project" value="InterPro"/>
</dbReference>
<dbReference type="Proteomes" id="UP000294616">
    <property type="component" value="Unassembled WGS sequence"/>
</dbReference>
<keyword evidence="2" id="KW-0808">Transferase</keyword>
<evidence type="ECO:0000259" key="1">
    <source>
        <dbReference type="PROSITE" id="PS51186"/>
    </source>
</evidence>
<reference evidence="2 3" key="1">
    <citation type="submission" date="2019-03" db="EMBL/GenBank/DDBJ databases">
        <title>Genomic Encyclopedia of Archaeal and Bacterial Type Strains, Phase II (KMG-II): from individual species to whole genera.</title>
        <authorList>
            <person name="Goeker M."/>
        </authorList>
    </citation>
    <scope>NUCLEOTIDE SEQUENCE [LARGE SCALE GENOMIC DNA]</scope>
    <source>
        <strain evidence="2 3">DSM 22554</strain>
    </source>
</reference>
<proteinExistence type="predicted"/>
<keyword evidence="3" id="KW-1185">Reference proteome</keyword>
<dbReference type="InterPro" id="IPR016181">
    <property type="entry name" value="Acyl_CoA_acyltransferase"/>
</dbReference>
<protein>
    <submittedName>
        <fullName evidence="2">Acetyltransferase (GNAT) family protein</fullName>
    </submittedName>
</protein>
<dbReference type="OrthoDB" id="961272at2"/>
<sequence>MKYKVLIKEYKDSDKAEVVNLLKLNTPSYFSTEEEKDLIYYLDNEIEKYYVIEIDNQIVGSGGINFENDKTTGIISWDILHPKFQKKKIGTLLLKYRIGVLSSIESIKTITVRTTQLTYEFYQKNGFELKEVEKDYWAEGFDLYKMEYKK</sequence>
<organism evidence="2 3">
    <name type="scientific">Albibacterium bauzanense</name>
    <dbReference type="NCBI Taxonomy" id="653929"/>
    <lineage>
        <taxon>Bacteria</taxon>
        <taxon>Pseudomonadati</taxon>
        <taxon>Bacteroidota</taxon>
        <taxon>Sphingobacteriia</taxon>
        <taxon>Sphingobacteriales</taxon>
        <taxon>Sphingobacteriaceae</taxon>
        <taxon>Albibacterium</taxon>
    </lineage>
</organism>
<evidence type="ECO:0000313" key="3">
    <source>
        <dbReference type="Proteomes" id="UP000294616"/>
    </source>
</evidence>
<dbReference type="CDD" id="cd04301">
    <property type="entry name" value="NAT_SF"/>
    <property type="match status" value="1"/>
</dbReference>
<comment type="caution">
    <text evidence="2">The sequence shown here is derived from an EMBL/GenBank/DDBJ whole genome shotgun (WGS) entry which is preliminary data.</text>
</comment>
<dbReference type="SUPFAM" id="SSF55729">
    <property type="entry name" value="Acyl-CoA N-acyltransferases (Nat)"/>
    <property type="match status" value="1"/>
</dbReference>
<dbReference type="Gene3D" id="3.40.630.30">
    <property type="match status" value="1"/>
</dbReference>
<accession>A0A4R1LP35</accession>
<dbReference type="InterPro" id="IPR000182">
    <property type="entry name" value="GNAT_dom"/>
</dbReference>
<evidence type="ECO:0000313" key="2">
    <source>
        <dbReference type="EMBL" id="TCK80826.1"/>
    </source>
</evidence>